<organism evidence="1 2">
    <name type="scientific">Solanum commersonii</name>
    <name type="common">Commerson's wild potato</name>
    <name type="synonym">Commerson's nightshade</name>
    <dbReference type="NCBI Taxonomy" id="4109"/>
    <lineage>
        <taxon>Eukaryota</taxon>
        <taxon>Viridiplantae</taxon>
        <taxon>Streptophyta</taxon>
        <taxon>Embryophyta</taxon>
        <taxon>Tracheophyta</taxon>
        <taxon>Spermatophyta</taxon>
        <taxon>Magnoliopsida</taxon>
        <taxon>eudicotyledons</taxon>
        <taxon>Gunneridae</taxon>
        <taxon>Pentapetalae</taxon>
        <taxon>asterids</taxon>
        <taxon>lamiids</taxon>
        <taxon>Solanales</taxon>
        <taxon>Solanaceae</taxon>
        <taxon>Solanoideae</taxon>
        <taxon>Solaneae</taxon>
        <taxon>Solanum</taxon>
    </lineage>
</organism>
<dbReference type="EMBL" id="JACXVP010000011">
    <property type="protein sequence ID" value="KAG5575765.1"/>
    <property type="molecule type" value="Genomic_DNA"/>
</dbReference>
<accession>A0A9J5WK46</accession>
<sequence length="69" mass="7053">MPRMMASSLKVHLSAEWASFPICSNDAWVSGGLGGKGIVEELGVTEGTTLDVPKCLGAELGNTAFAGSV</sequence>
<reference evidence="1 2" key="1">
    <citation type="submission" date="2020-09" db="EMBL/GenBank/DDBJ databases">
        <title>De no assembly of potato wild relative species, Solanum commersonii.</title>
        <authorList>
            <person name="Cho K."/>
        </authorList>
    </citation>
    <scope>NUCLEOTIDE SEQUENCE [LARGE SCALE GENOMIC DNA]</scope>
    <source>
        <strain evidence="1">LZ3.2</strain>
        <tissue evidence="1">Leaf</tissue>
    </source>
</reference>
<name>A0A9J5WK46_SOLCO</name>
<dbReference type="Proteomes" id="UP000824120">
    <property type="component" value="Chromosome 11"/>
</dbReference>
<gene>
    <name evidence="1" type="ORF">H5410_055899</name>
</gene>
<keyword evidence="2" id="KW-1185">Reference proteome</keyword>
<proteinExistence type="predicted"/>
<dbReference type="AlphaFoldDB" id="A0A9J5WK46"/>
<protein>
    <submittedName>
        <fullName evidence="1">Uncharacterized protein</fullName>
    </submittedName>
</protein>
<comment type="caution">
    <text evidence="1">The sequence shown here is derived from an EMBL/GenBank/DDBJ whole genome shotgun (WGS) entry which is preliminary data.</text>
</comment>
<evidence type="ECO:0000313" key="1">
    <source>
        <dbReference type="EMBL" id="KAG5575765.1"/>
    </source>
</evidence>
<evidence type="ECO:0000313" key="2">
    <source>
        <dbReference type="Proteomes" id="UP000824120"/>
    </source>
</evidence>